<dbReference type="GeneID" id="94231732"/>
<reference evidence="2" key="1">
    <citation type="submission" date="2016-06" db="EMBL/GenBank/DDBJ databases">
        <authorList>
            <person name="Rodrigo-Torres Lidia"/>
            <person name="Arahal R.David."/>
        </authorList>
    </citation>
    <scope>NUCLEOTIDE SEQUENCE [LARGE SCALE GENOMIC DNA]</scope>
    <source>
        <strain evidence="2">CECT 7223</strain>
    </source>
</reference>
<proteinExistence type="predicted"/>
<evidence type="ECO:0000313" key="1">
    <source>
        <dbReference type="EMBL" id="SBS65526.1"/>
    </source>
</evidence>
<dbReference type="EMBL" id="FLQP01000039">
    <property type="protein sequence ID" value="SBS65526.1"/>
    <property type="molecule type" value="Genomic_DNA"/>
</dbReference>
<sequence>MSYQNAHNHMFNQSCEQIVERFKSANQEQQENILIQLDAIAKKQEPIATHRAQEDVLADIKEAMTGDRARVFFGHSFPSWYRNGSIEQVSQLHHWANLDMSNRYLFLEMLGLRDLGHFDDEALYQFEQFCLEAVEK</sequence>
<organism evidence="1 2">
    <name type="scientific">Vibrio atlanticus</name>
    <dbReference type="NCBI Taxonomy" id="693153"/>
    <lineage>
        <taxon>Bacteria</taxon>
        <taxon>Pseudomonadati</taxon>
        <taxon>Pseudomonadota</taxon>
        <taxon>Gammaproteobacteria</taxon>
        <taxon>Vibrionales</taxon>
        <taxon>Vibrionaceae</taxon>
        <taxon>Vibrio</taxon>
    </lineage>
</organism>
<evidence type="ECO:0000313" key="2">
    <source>
        <dbReference type="Proteomes" id="UP000092876"/>
    </source>
</evidence>
<protein>
    <submittedName>
        <fullName evidence="1">Uncharacterized protein</fullName>
    </submittedName>
</protein>
<dbReference type="RefSeq" id="WP_065679540.1">
    <property type="nucleotide sequence ID" value="NZ_AP025460.1"/>
</dbReference>
<dbReference type="AlphaFoldDB" id="A0A1C3IVS7"/>
<accession>A0A1C3IVS7</accession>
<name>A0A1C3IVS7_9VIBR</name>
<dbReference type="Proteomes" id="UP000092876">
    <property type="component" value="Unassembled WGS sequence"/>
</dbReference>
<gene>
    <name evidence="1" type="ORF">VAT7223_02752</name>
</gene>